<organism evidence="2">
    <name type="scientific">Ananas comosus var. bracteatus</name>
    <name type="common">red pineapple</name>
    <dbReference type="NCBI Taxonomy" id="296719"/>
    <lineage>
        <taxon>Eukaryota</taxon>
        <taxon>Viridiplantae</taxon>
        <taxon>Streptophyta</taxon>
        <taxon>Embryophyta</taxon>
        <taxon>Tracheophyta</taxon>
        <taxon>Spermatophyta</taxon>
        <taxon>Magnoliopsida</taxon>
        <taxon>Liliopsida</taxon>
        <taxon>Poales</taxon>
        <taxon>Bromeliaceae</taxon>
        <taxon>Bromelioideae</taxon>
        <taxon>Ananas</taxon>
    </lineage>
</organism>
<dbReference type="PANTHER" id="PTHR46245:SF2">
    <property type="entry name" value="B3 DOMAIN-CONTAINING TRANSCRIPTION REPRESSOR VAL2"/>
    <property type="match status" value="1"/>
</dbReference>
<evidence type="ECO:0000313" key="2">
    <source>
        <dbReference type="EMBL" id="CAD1839616.1"/>
    </source>
</evidence>
<dbReference type="AlphaFoldDB" id="A0A6V7Q9U1"/>
<dbReference type="PANTHER" id="PTHR46245">
    <property type="entry name" value="B3 DOMAIN-CONTAINING PROTEIN OS07G0563300"/>
    <property type="match status" value="1"/>
</dbReference>
<sequence length="381" mass="41314">MIAAGEISGDHHPESEGTGAAAELQRQVRAATDAGAPDPHPASVSLPLPAAAHHEHGGGVGIGKSASGLASASSISSSRSSDDTPDLGIYRFIEVFGLLGKWCIFEARFLEVEAMWLWTVEIPSKIVPKFMPPHEYQRLFGLYPRNLKDESVPGSSFSADDKLDDTTKKNFEAGQSSMILKPREIENGTGPIKWEHINPFLRRSQNSIGSSQSTQQGDSKDTDNVACESLTKACLSMSLGVSNSGSKLGVSNSGSKFETTLNIERNIMLPPPSAIAEGSDLSKKLSPFQQVERGRHFLHKPPKTGPGLGVACDNTAKDVVPLRVARPPIEGRGRNQLLPRYWPRITDQELQQISGEYPFNLLGGEEKMTSFKKKEIMIDVV</sequence>
<evidence type="ECO:0000256" key="1">
    <source>
        <dbReference type="SAM" id="MobiDB-lite"/>
    </source>
</evidence>
<gene>
    <name evidence="2" type="ORF">CB5_LOCUS22827</name>
</gene>
<accession>A0A6V7Q9U1</accession>
<protein>
    <submittedName>
        <fullName evidence="2">Uncharacterized protein</fullName>
    </submittedName>
</protein>
<proteinExistence type="predicted"/>
<dbReference type="EMBL" id="LR862134">
    <property type="protein sequence ID" value="CAD1839616.1"/>
    <property type="molecule type" value="Genomic_DNA"/>
</dbReference>
<reference evidence="2" key="1">
    <citation type="submission" date="2020-07" db="EMBL/GenBank/DDBJ databases">
        <authorList>
            <person name="Lin J."/>
        </authorList>
    </citation>
    <scope>NUCLEOTIDE SEQUENCE</scope>
</reference>
<name>A0A6V7Q9U1_ANACO</name>
<feature type="region of interest" description="Disordered" evidence="1">
    <location>
        <begin position="1"/>
        <end position="46"/>
    </location>
</feature>